<dbReference type="AlphaFoldDB" id="A0AAV4NNT5"/>
<keyword evidence="2" id="KW-1185">Reference proteome</keyword>
<comment type="caution">
    <text evidence="1">The sequence shown here is derived from an EMBL/GenBank/DDBJ whole genome shotgun (WGS) entry which is preliminary data.</text>
</comment>
<evidence type="ECO:0000313" key="1">
    <source>
        <dbReference type="EMBL" id="GIX86545.1"/>
    </source>
</evidence>
<dbReference type="Proteomes" id="UP001054945">
    <property type="component" value="Unassembled WGS sequence"/>
</dbReference>
<sequence length="127" mass="14453">MHNSLSKERLEKSICKLLSKQNKPPILRAENVPKPLKRKERETDKLQSYKYHALPAYVSSNSQTNQYSGIETGTEKTLKPMHGNSLAGKRQQLPEEFKRTTLIQTSQRIVSSAIQSRKLVGSQLYPS</sequence>
<protein>
    <submittedName>
        <fullName evidence="1">Uncharacterized protein</fullName>
    </submittedName>
</protein>
<gene>
    <name evidence="1" type="ORF">CEXT_726841</name>
</gene>
<name>A0AAV4NNT5_CAEEX</name>
<proteinExistence type="predicted"/>
<accession>A0AAV4NNT5</accession>
<organism evidence="1 2">
    <name type="scientific">Caerostris extrusa</name>
    <name type="common">Bark spider</name>
    <name type="synonym">Caerostris bankana</name>
    <dbReference type="NCBI Taxonomy" id="172846"/>
    <lineage>
        <taxon>Eukaryota</taxon>
        <taxon>Metazoa</taxon>
        <taxon>Ecdysozoa</taxon>
        <taxon>Arthropoda</taxon>
        <taxon>Chelicerata</taxon>
        <taxon>Arachnida</taxon>
        <taxon>Araneae</taxon>
        <taxon>Araneomorphae</taxon>
        <taxon>Entelegynae</taxon>
        <taxon>Araneoidea</taxon>
        <taxon>Araneidae</taxon>
        <taxon>Caerostris</taxon>
    </lineage>
</organism>
<reference evidence="1 2" key="1">
    <citation type="submission" date="2021-06" db="EMBL/GenBank/DDBJ databases">
        <title>Caerostris extrusa draft genome.</title>
        <authorList>
            <person name="Kono N."/>
            <person name="Arakawa K."/>
        </authorList>
    </citation>
    <scope>NUCLEOTIDE SEQUENCE [LARGE SCALE GENOMIC DNA]</scope>
</reference>
<dbReference type="EMBL" id="BPLR01003598">
    <property type="protein sequence ID" value="GIX86545.1"/>
    <property type="molecule type" value="Genomic_DNA"/>
</dbReference>
<evidence type="ECO:0000313" key="2">
    <source>
        <dbReference type="Proteomes" id="UP001054945"/>
    </source>
</evidence>